<protein>
    <submittedName>
        <fullName evidence="1">DUF3800 domain-containing protein</fullName>
    </submittedName>
</protein>
<evidence type="ECO:0000313" key="2">
    <source>
        <dbReference type="Proteomes" id="UP001146453"/>
    </source>
</evidence>
<dbReference type="Proteomes" id="UP001146453">
    <property type="component" value="Unassembled WGS sequence"/>
</dbReference>
<dbReference type="Pfam" id="PF12686">
    <property type="entry name" value="DUF3800"/>
    <property type="match status" value="1"/>
</dbReference>
<keyword evidence="2" id="KW-1185">Reference proteome</keyword>
<proteinExistence type="predicted"/>
<comment type="caution">
    <text evidence="1">The sequence shown here is derived from an EMBL/GenBank/DDBJ whole genome shotgun (WGS) entry which is preliminary data.</text>
</comment>
<gene>
    <name evidence="1" type="ORF">L8U61_00065</name>
</gene>
<organism evidence="1 2">
    <name type="scientific">Corynebacterium lehmanniae</name>
    <dbReference type="NCBI Taxonomy" id="2913497"/>
    <lineage>
        <taxon>Bacteria</taxon>
        <taxon>Bacillati</taxon>
        <taxon>Actinomycetota</taxon>
        <taxon>Actinomycetes</taxon>
        <taxon>Mycobacteriales</taxon>
        <taxon>Corynebacteriaceae</taxon>
        <taxon>Corynebacterium</taxon>
    </lineage>
</organism>
<name>A0ABT4R4N3_9CORY</name>
<dbReference type="RefSeq" id="WP_239307091.1">
    <property type="nucleotide sequence ID" value="NZ_JAKMUR010000001.1"/>
</dbReference>
<evidence type="ECO:0000313" key="1">
    <source>
        <dbReference type="EMBL" id="MCZ9290535.1"/>
    </source>
</evidence>
<sequence length="233" mass="26563">MFRLFIDESYQHDHYYVAGVLLDEEQSEALESRLDELGENLRIRNGWETSPEFHGHALMNGLDDWKDLHGKFGASISIYQKVMHAVRNSGARVYLEGVDVARLNARYKYPDSPHEVALRHTLERVNEYCVLQGEKCKVIADMVPQQEDFNEAIQGFTRVATPGFLGQKLHAIDGDIEFVDSRHSRGVQSADMCVYILRRHREETGASASAQKAARRLVKSLGDAVVHQRKWLP</sequence>
<dbReference type="InterPro" id="IPR024524">
    <property type="entry name" value="DUF3800"/>
</dbReference>
<accession>A0ABT4R4N3</accession>
<reference evidence="1" key="1">
    <citation type="submission" date="2022-02" db="EMBL/GenBank/DDBJ databases">
        <title>Corynebacterium sp. from urogenital microbiome.</title>
        <authorList>
            <person name="Cappelli E.A."/>
            <person name="Ribeiro T.G."/>
            <person name="Peixe L."/>
        </authorList>
    </citation>
    <scope>NUCLEOTIDE SEQUENCE</scope>
    <source>
        <strain evidence="1">C8Ua_144</strain>
    </source>
</reference>
<dbReference type="EMBL" id="JAKMUR010000001">
    <property type="protein sequence ID" value="MCZ9290535.1"/>
    <property type="molecule type" value="Genomic_DNA"/>
</dbReference>